<dbReference type="GO" id="GO:0008270">
    <property type="term" value="F:zinc ion binding"/>
    <property type="evidence" value="ECO:0007669"/>
    <property type="project" value="UniProtKB-KW"/>
</dbReference>
<dbReference type="InterPro" id="IPR000315">
    <property type="entry name" value="Znf_B-box"/>
</dbReference>
<dbReference type="EMBL" id="BGPR01019057">
    <property type="protein sequence ID" value="GBN80840.1"/>
    <property type="molecule type" value="Genomic_DNA"/>
</dbReference>
<keyword evidence="9" id="KW-1185">Reference proteome</keyword>
<evidence type="ECO:0000256" key="4">
    <source>
        <dbReference type="PROSITE-ProRule" id="PRU00024"/>
    </source>
</evidence>
<feature type="region of interest" description="Disordered" evidence="5">
    <location>
        <begin position="269"/>
        <end position="304"/>
    </location>
</feature>
<dbReference type="OrthoDB" id="9049620at2759"/>
<evidence type="ECO:0000313" key="9">
    <source>
        <dbReference type="Proteomes" id="UP000499080"/>
    </source>
</evidence>
<dbReference type="Pfam" id="PF00643">
    <property type="entry name" value="zf-B_box"/>
    <property type="match status" value="1"/>
</dbReference>
<protein>
    <submittedName>
        <fullName evidence="8">Uncharacterized protein</fullName>
    </submittedName>
</protein>
<feature type="domain" description="RING-type" evidence="6">
    <location>
        <begin position="17"/>
        <end position="69"/>
    </location>
</feature>
<accession>A0A4Y2S0W5</accession>
<sequence length="304" mass="34079">MNSVTLKMLHSLKPFSCAKCNSPYASKDGARYHDGAKFPRILTCHHSICEKCLYLADKKNKTLSCPTCKEIINLEGDDSAVKFPPDVHALGILSANIRNALPSLKVKMVHNDKRYQSLDSLKGSTHACGLCHKKALWQCDECQLNLCSLCFQEAHHGKSEKKHGQKRIFAESYNSMVQEGCPEHENKTVEFYCELDNELTCSYCMLMGKHVGHDVKTLVDKNKSCAEDIKASLDSVIHLQKQLKYTDHRDTNEDCAKTLASTENKLAEDANTSYVEEKSVKDRSPPKQGVKCVNGDLLPPKPYK</sequence>
<name>A0A4Y2S0W5_ARAVE</name>
<dbReference type="PROSITE" id="PS00518">
    <property type="entry name" value="ZF_RING_1"/>
    <property type="match status" value="1"/>
</dbReference>
<organism evidence="8 9">
    <name type="scientific">Araneus ventricosus</name>
    <name type="common">Orbweaver spider</name>
    <name type="synonym">Epeira ventricosa</name>
    <dbReference type="NCBI Taxonomy" id="182803"/>
    <lineage>
        <taxon>Eukaryota</taxon>
        <taxon>Metazoa</taxon>
        <taxon>Ecdysozoa</taxon>
        <taxon>Arthropoda</taxon>
        <taxon>Chelicerata</taxon>
        <taxon>Arachnida</taxon>
        <taxon>Araneae</taxon>
        <taxon>Araneomorphae</taxon>
        <taxon>Entelegynae</taxon>
        <taxon>Araneoidea</taxon>
        <taxon>Araneidae</taxon>
        <taxon>Araneus</taxon>
    </lineage>
</organism>
<dbReference type="InterPro" id="IPR013083">
    <property type="entry name" value="Znf_RING/FYVE/PHD"/>
</dbReference>
<dbReference type="SUPFAM" id="SSF57845">
    <property type="entry name" value="B-box zinc-binding domain"/>
    <property type="match status" value="1"/>
</dbReference>
<dbReference type="GO" id="GO:0061630">
    <property type="term" value="F:ubiquitin protein ligase activity"/>
    <property type="evidence" value="ECO:0007669"/>
    <property type="project" value="TreeGrafter"/>
</dbReference>
<evidence type="ECO:0000256" key="1">
    <source>
        <dbReference type="ARBA" id="ARBA00022723"/>
    </source>
</evidence>
<evidence type="ECO:0000259" key="6">
    <source>
        <dbReference type="PROSITE" id="PS50089"/>
    </source>
</evidence>
<dbReference type="SMART" id="SM00184">
    <property type="entry name" value="RING"/>
    <property type="match status" value="2"/>
</dbReference>
<keyword evidence="1" id="KW-0479">Metal-binding</keyword>
<proteinExistence type="predicted"/>
<dbReference type="PANTHER" id="PTHR25462:SF306">
    <property type="entry name" value="TRIPARTITE MOTIF CONTAINING 9"/>
    <property type="match status" value="1"/>
</dbReference>
<comment type="caution">
    <text evidence="8">The sequence shown here is derived from an EMBL/GenBank/DDBJ whole genome shotgun (WGS) entry which is preliminary data.</text>
</comment>
<feature type="domain" description="B box-type" evidence="7">
    <location>
        <begin position="181"/>
        <end position="218"/>
    </location>
</feature>
<keyword evidence="3" id="KW-0862">Zinc</keyword>
<evidence type="ECO:0000256" key="2">
    <source>
        <dbReference type="ARBA" id="ARBA00022771"/>
    </source>
</evidence>
<dbReference type="Proteomes" id="UP000499080">
    <property type="component" value="Unassembled WGS sequence"/>
</dbReference>
<dbReference type="InterPro" id="IPR017907">
    <property type="entry name" value="Znf_RING_CS"/>
</dbReference>
<keyword evidence="2 4" id="KW-0863">Zinc-finger</keyword>
<dbReference type="CDD" id="cd19756">
    <property type="entry name" value="Bbox2"/>
    <property type="match status" value="1"/>
</dbReference>
<evidence type="ECO:0000256" key="5">
    <source>
        <dbReference type="SAM" id="MobiDB-lite"/>
    </source>
</evidence>
<gene>
    <name evidence="8" type="ORF">AVEN_131686_1</name>
</gene>
<feature type="compositionally biased region" description="Basic and acidic residues" evidence="5">
    <location>
        <begin position="275"/>
        <end position="285"/>
    </location>
</feature>
<dbReference type="SMART" id="SM00336">
    <property type="entry name" value="BBOX"/>
    <property type="match status" value="2"/>
</dbReference>
<dbReference type="Gene3D" id="3.30.160.60">
    <property type="entry name" value="Classic Zinc Finger"/>
    <property type="match status" value="1"/>
</dbReference>
<dbReference type="AlphaFoldDB" id="A0A4Y2S0W5"/>
<dbReference type="PROSITE" id="PS50089">
    <property type="entry name" value="ZF_RING_2"/>
    <property type="match status" value="1"/>
</dbReference>
<dbReference type="Gene3D" id="3.30.40.10">
    <property type="entry name" value="Zinc/RING finger domain, C3HC4 (zinc finger)"/>
    <property type="match status" value="1"/>
</dbReference>
<dbReference type="InterPro" id="IPR047153">
    <property type="entry name" value="TRIM45/56/19-like"/>
</dbReference>
<dbReference type="SUPFAM" id="SSF57850">
    <property type="entry name" value="RING/U-box"/>
    <property type="match status" value="1"/>
</dbReference>
<evidence type="ECO:0000256" key="3">
    <source>
        <dbReference type="ARBA" id="ARBA00022833"/>
    </source>
</evidence>
<reference evidence="8 9" key="1">
    <citation type="journal article" date="2019" name="Sci. Rep.">
        <title>Orb-weaving spider Araneus ventricosus genome elucidates the spidroin gene catalogue.</title>
        <authorList>
            <person name="Kono N."/>
            <person name="Nakamura H."/>
            <person name="Ohtoshi R."/>
            <person name="Moran D.A.P."/>
            <person name="Shinohara A."/>
            <person name="Yoshida Y."/>
            <person name="Fujiwara M."/>
            <person name="Mori M."/>
            <person name="Tomita M."/>
            <person name="Arakawa K."/>
        </authorList>
    </citation>
    <scope>NUCLEOTIDE SEQUENCE [LARGE SCALE GENOMIC DNA]</scope>
</reference>
<dbReference type="PROSITE" id="PS50119">
    <property type="entry name" value="ZF_BBOX"/>
    <property type="match status" value="1"/>
</dbReference>
<evidence type="ECO:0000313" key="8">
    <source>
        <dbReference type="EMBL" id="GBN80840.1"/>
    </source>
</evidence>
<evidence type="ECO:0000259" key="7">
    <source>
        <dbReference type="PROSITE" id="PS50119"/>
    </source>
</evidence>
<dbReference type="PANTHER" id="PTHR25462">
    <property type="entry name" value="BONUS, ISOFORM C-RELATED"/>
    <property type="match status" value="1"/>
</dbReference>
<dbReference type="InterPro" id="IPR001841">
    <property type="entry name" value="Znf_RING"/>
</dbReference>